<reference evidence="3 4" key="1">
    <citation type="submission" date="2024-10" db="EMBL/GenBank/DDBJ databases">
        <title>The Natural Products Discovery Center: Release of the First 8490 Sequenced Strains for Exploring Actinobacteria Biosynthetic Diversity.</title>
        <authorList>
            <person name="Kalkreuter E."/>
            <person name="Kautsar S.A."/>
            <person name="Yang D."/>
            <person name="Bader C.D."/>
            <person name="Teijaro C.N."/>
            <person name="Fluegel L."/>
            <person name="Davis C.M."/>
            <person name="Simpson J.R."/>
            <person name="Lauterbach L."/>
            <person name="Steele A.D."/>
            <person name="Gui C."/>
            <person name="Meng S."/>
            <person name="Li G."/>
            <person name="Viehrig K."/>
            <person name="Ye F."/>
            <person name="Su P."/>
            <person name="Kiefer A.F."/>
            <person name="Nichols A."/>
            <person name="Cepeda A.J."/>
            <person name="Yan W."/>
            <person name="Fan B."/>
            <person name="Jiang Y."/>
            <person name="Adhikari A."/>
            <person name="Zheng C.-J."/>
            <person name="Schuster L."/>
            <person name="Cowan T.M."/>
            <person name="Smanski M.J."/>
            <person name="Chevrette M.G."/>
            <person name="De Carvalho L.P.S."/>
            <person name="Shen B."/>
        </authorList>
    </citation>
    <scope>NUCLEOTIDE SEQUENCE [LARGE SCALE GENOMIC DNA]</scope>
    <source>
        <strain evidence="3 4">NPDC053399</strain>
    </source>
</reference>
<dbReference type="Pfam" id="PF01381">
    <property type="entry name" value="HTH_3"/>
    <property type="match status" value="1"/>
</dbReference>
<evidence type="ECO:0000313" key="3">
    <source>
        <dbReference type="EMBL" id="MFI9102088.1"/>
    </source>
</evidence>
<keyword evidence="4" id="KW-1185">Reference proteome</keyword>
<organism evidence="3 4">
    <name type="scientific">Streptomyces fildesensis</name>
    <dbReference type="NCBI Taxonomy" id="375757"/>
    <lineage>
        <taxon>Bacteria</taxon>
        <taxon>Bacillati</taxon>
        <taxon>Actinomycetota</taxon>
        <taxon>Actinomycetes</taxon>
        <taxon>Kitasatosporales</taxon>
        <taxon>Streptomycetaceae</taxon>
        <taxon>Streptomyces</taxon>
    </lineage>
</organism>
<dbReference type="Proteomes" id="UP001614394">
    <property type="component" value="Unassembled WGS sequence"/>
</dbReference>
<sequence>MGKPTKVTNDIRRLRFVNAEMTQADLADRIGVTRQTVIAIEQGRYSPSLEMAFQIARAFRVPLGEVFQYPDDEPDDELDDEGDTP</sequence>
<dbReference type="PANTHER" id="PTHR46558:SF4">
    <property type="entry name" value="DNA-BIDING PHAGE PROTEIN"/>
    <property type="match status" value="1"/>
</dbReference>
<evidence type="ECO:0000259" key="2">
    <source>
        <dbReference type="PROSITE" id="PS50943"/>
    </source>
</evidence>
<dbReference type="EMBL" id="JBITYG010000004">
    <property type="protein sequence ID" value="MFI9102088.1"/>
    <property type="molecule type" value="Genomic_DNA"/>
</dbReference>
<dbReference type="SUPFAM" id="SSF47413">
    <property type="entry name" value="lambda repressor-like DNA-binding domains"/>
    <property type="match status" value="1"/>
</dbReference>
<gene>
    <name evidence="3" type="ORF">ACIGXA_16345</name>
</gene>
<dbReference type="SMART" id="SM00530">
    <property type="entry name" value="HTH_XRE"/>
    <property type="match status" value="1"/>
</dbReference>
<dbReference type="RefSeq" id="WP_399649260.1">
    <property type="nucleotide sequence ID" value="NZ_JBITYG010000004.1"/>
</dbReference>
<evidence type="ECO:0000256" key="1">
    <source>
        <dbReference type="ARBA" id="ARBA00023125"/>
    </source>
</evidence>
<dbReference type="InterPro" id="IPR010982">
    <property type="entry name" value="Lambda_DNA-bd_dom_sf"/>
</dbReference>
<protein>
    <submittedName>
        <fullName evidence="3">Helix-turn-helix transcriptional regulator</fullName>
    </submittedName>
</protein>
<dbReference type="CDD" id="cd00093">
    <property type="entry name" value="HTH_XRE"/>
    <property type="match status" value="1"/>
</dbReference>
<accession>A0ABW8C6N8</accession>
<keyword evidence="1" id="KW-0238">DNA-binding</keyword>
<evidence type="ECO:0000313" key="4">
    <source>
        <dbReference type="Proteomes" id="UP001614394"/>
    </source>
</evidence>
<dbReference type="PROSITE" id="PS50943">
    <property type="entry name" value="HTH_CROC1"/>
    <property type="match status" value="1"/>
</dbReference>
<feature type="domain" description="HTH cro/C1-type" evidence="2">
    <location>
        <begin position="21"/>
        <end position="66"/>
    </location>
</feature>
<dbReference type="PANTHER" id="PTHR46558">
    <property type="entry name" value="TRACRIPTIONAL REGULATORY PROTEIN-RELATED-RELATED"/>
    <property type="match status" value="1"/>
</dbReference>
<dbReference type="InterPro" id="IPR001387">
    <property type="entry name" value="Cro/C1-type_HTH"/>
</dbReference>
<proteinExistence type="predicted"/>
<name>A0ABW8C6N8_9ACTN</name>
<dbReference type="Gene3D" id="1.10.260.40">
    <property type="entry name" value="lambda repressor-like DNA-binding domains"/>
    <property type="match status" value="1"/>
</dbReference>
<comment type="caution">
    <text evidence="3">The sequence shown here is derived from an EMBL/GenBank/DDBJ whole genome shotgun (WGS) entry which is preliminary data.</text>
</comment>